<evidence type="ECO:0000256" key="2">
    <source>
        <dbReference type="ARBA" id="ARBA00022475"/>
    </source>
</evidence>
<feature type="transmembrane region" description="Helical" evidence="7">
    <location>
        <begin position="203"/>
        <end position="227"/>
    </location>
</feature>
<keyword evidence="7" id="KW-1133">Transmembrane helix</keyword>
<evidence type="ECO:0000256" key="1">
    <source>
        <dbReference type="ARBA" id="ARBA00004236"/>
    </source>
</evidence>
<dbReference type="SMART" id="SM00283">
    <property type="entry name" value="MA"/>
    <property type="match status" value="1"/>
</dbReference>
<evidence type="ECO:0000256" key="5">
    <source>
        <dbReference type="ARBA" id="ARBA00029447"/>
    </source>
</evidence>
<dbReference type="InterPro" id="IPR004090">
    <property type="entry name" value="Chemotax_Me-accpt_rcpt"/>
</dbReference>
<dbReference type="PROSITE" id="PS50885">
    <property type="entry name" value="HAMP"/>
    <property type="match status" value="1"/>
</dbReference>
<dbReference type="InterPro" id="IPR003660">
    <property type="entry name" value="HAMP_dom"/>
</dbReference>
<comment type="caution">
    <text evidence="10">The sequence shown here is derived from an EMBL/GenBank/DDBJ whole genome shotgun (WGS) entry which is preliminary data.</text>
</comment>
<evidence type="ECO:0000256" key="7">
    <source>
        <dbReference type="SAM" id="Phobius"/>
    </source>
</evidence>
<evidence type="ECO:0000259" key="9">
    <source>
        <dbReference type="PROSITE" id="PS50885"/>
    </source>
</evidence>
<comment type="similarity">
    <text evidence="5">Belongs to the methyl-accepting chemotaxis (MCP) protein family.</text>
</comment>
<dbReference type="CDD" id="cd11386">
    <property type="entry name" value="MCP_signal"/>
    <property type="match status" value="1"/>
</dbReference>
<dbReference type="PROSITE" id="PS50111">
    <property type="entry name" value="CHEMOTAXIS_TRANSDUC_2"/>
    <property type="match status" value="1"/>
</dbReference>
<accession>A0ABU6MFU0</accession>
<dbReference type="Pfam" id="PF00015">
    <property type="entry name" value="MCPsignal"/>
    <property type="match status" value="1"/>
</dbReference>
<dbReference type="RefSeq" id="WP_066271202.1">
    <property type="nucleotide sequence ID" value="NZ_JARMAB010000013.1"/>
</dbReference>
<dbReference type="Gene3D" id="1.10.287.950">
    <property type="entry name" value="Methyl-accepting chemotaxis protein"/>
    <property type="match status" value="1"/>
</dbReference>
<comment type="subcellular location">
    <subcellularLocation>
        <location evidence="1">Cell membrane</location>
    </subcellularLocation>
</comment>
<keyword evidence="3 7" id="KW-0472">Membrane</keyword>
<gene>
    <name evidence="10" type="ORF">P4T90_10780</name>
</gene>
<dbReference type="PRINTS" id="PR00260">
    <property type="entry name" value="CHEMTRNSDUCR"/>
</dbReference>
<evidence type="ECO:0000313" key="11">
    <source>
        <dbReference type="Proteomes" id="UP001341444"/>
    </source>
</evidence>
<dbReference type="PANTHER" id="PTHR32089">
    <property type="entry name" value="METHYL-ACCEPTING CHEMOTAXIS PROTEIN MCPB"/>
    <property type="match status" value="1"/>
</dbReference>
<organism evidence="10 11">
    <name type="scientific">Heyndrickxia acidicola</name>
    <dbReference type="NCBI Taxonomy" id="209389"/>
    <lineage>
        <taxon>Bacteria</taxon>
        <taxon>Bacillati</taxon>
        <taxon>Bacillota</taxon>
        <taxon>Bacilli</taxon>
        <taxon>Bacillales</taxon>
        <taxon>Bacillaceae</taxon>
        <taxon>Heyndrickxia</taxon>
    </lineage>
</organism>
<feature type="domain" description="Methyl-accepting transducer" evidence="8">
    <location>
        <begin position="304"/>
        <end position="540"/>
    </location>
</feature>
<keyword evidence="7" id="KW-0812">Transmembrane</keyword>
<evidence type="ECO:0000259" key="8">
    <source>
        <dbReference type="PROSITE" id="PS50111"/>
    </source>
</evidence>
<keyword evidence="11" id="KW-1185">Reference proteome</keyword>
<feature type="domain" description="HAMP" evidence="9">
    <location>
        <begin position="231"/>
        <end position="285"/>
    </location>
</feature>
<dbReference type="SUPFAM" id="SSF58104">
    <property type="entry name" value="Methyl-accepting chemotaxis protein (MCP) signaling domain"/>
    <property type="match status" value="1"/>
</dbReference>
<keyword evidence="4 6" id="KW-0807">Transducer</keyword>
<evidence type="ECO:0000256" key="3">
    <source>
        <dbReference type="ARBA" id="ARBA00023136"/>
    </source>
</evidence>
<proteinExistence type="inferred from homology"/>
<evidence type="ECO:0000256" key="6">
    <source>
        <dbReference type="PROSITE-ProRule" id="PRU00284"/>
    </source>
</evidence>
<protein>
    <submittedName>
        <fullName evidence="10">Methyl-accepting chemotaxis protein</fullName>
    </submittedName>
</protein>
<sequence>MLNDKASLNDSTNKKRGNIWKIIAIIGVLVITQILMAIVLAVSSKNMIGNLTELKTNDLQFNMYAQKANQGFLTVDDQTNMWVGLGVGSERFGDQKLADETLNTTREGEKELQNSLEQLMTMKLSNNERKHLGQAIEDTKSYLDFYHQVLQLNEQDHKKAQEIVYVSNSDASDALTKDLQTILDDAKQRMDNQTSQTLDITQLVYLLAWVGGILLTLLSLFCLFYTWRTTTPIVKTAEKINDHLNHISNGNLSRTEIESNHLKGEMKHLVTSVNRMTRDLHSIIVKVKEASHQIAASSEELTASAEQTSRVTEQISHAIQEVAIGSEKQASQALEAKKAVIEISKGMSEGATSIQSIANFAASTNQKATSGNEIVNEAVKQMNIVQHEVDSTAQVVNRLGEKSKEIGQIVEIITQIANQTNLLALNAAIEAARAGEHGRGFAVVADEVRKLAEQSANAAGEISGLIGQIQLEANNAVEAMDEGTASVAKGIQMVHKSSENFSEIVKMIEKASIQSQEVSTIIEEVNASSQNMVNILEDVTYISEQSSGNTQNVAASAEEQNASMEEISSSAEWLSKMALDLQETVNKFKV</sequence>
<dbReference type="Gene3D" id="6.10.340.10">
    <property type="match status" value="1"/>
</dbReference>
<reference evidence="10 11" key="1">
    <citation type="submission" date="2023-03" db="EMBL/GenBank/DDBJ databases">
        <title>Bacillus Genome Sequencing.</title>
        <authorList>
            <person name="Dunlap C."/>
        </authorList>
    </citation>
    <scope>NUCLEOTIDE SEQUENCE [LARGE SCALE GENOMIC DNA]</scope>
    <source>
        <strain evidence="10 11">B-23453</strain>
    </source>
</reference>
<evidence type="ECO:0000256" key="4">
    <source>
        <dbReference type="ARBA" id="ARBA00023224"/>
    </source>
</evidence>
<dbReference type="EMBL" id="JARMAB010000013">
    <property type="protein sequence ID" value="MED1203558.1"/>
    <property type="molecule type" value="Genomic_DNA"/>
</dbReference>
<name>A0ABU6MFU0_9BACI</name>
<dbReference type="PANTHER" id="PTHR32089:SF112">
    <property type="entry name" value="LYSOZYME-LIKE PROTEIN-RELATED"/>
    <property type="match status" value="1"/>
</dbReference>
<feature type="transmembrane region" description="Helical" evidence="7">
    <location>
        <begin position="20"/>
        <end position="42"/>
    </location>
</feature>
<keyword evidence="2" id="KW-1003">Cell membrane</keyword>
<dbReference type="Proteomes" id="UP001341444">
    <property type="component" value="Unassembled WGS sequence"/>
</dbReference>
<evidence type="ECO:0000313" key="10">
    <source>
        <dbReference type="EMBL" id="MED1203558.1"/>
    </source>
</evidence>
<dbReference type="InterPro" id="IPR004089">
    <property type="entry name" value="MCPsignal_dom"/>
</dbReference>